<keyword evidence="8" id="KW-0732">Signal</keyword>
<dbReference type="GO" id="GO:0015562">
    <property type="term" value="F:efflux transmembrane transporter activity"/>
    <property type="evidence" value="ECO:0007669"/>
    <property type="project" value="InterPro"/>
</dbReference>
<evidence type="ECO:0000256" key="8">
    <source>
        <dbReference type="SAM" id="SignalP"/>
    </source>
</evidence>
<keyword evidence="10" id="KW-1185">Reference proteome</keyword>
<feature type="chain" id="PRO_5030551335" evidence="8">
    <location>
        <begin position="34"/>
        <end position="450"/>
    </location>
</feature>
<evidence type="ECO:0000256" key="4">
    <source>
        <dbReference type="ARBA" id="ARBA00022452"/>
    </source>
</evidence>
<gene>
    <name evidence="9" type="ORF">GGR43_002818</name>
</gene>
<keyword evidence="4" id="KW-1134">Transmembrane beta strand</keyword>
<evidence type="ECO:0000256" key="7">
    <source>
        <dbReference type="ARBA" id="ARBA00023237"/>
    </source>
</evidence>
<keyword evidence="5" id="KW-0812">Transmembrane</keyword>
<dbReference type="SUPFAM" id="SSF56954">
    <property type="entry name" value="Outer membrane efflux proteins (OEP)"/>
    <property type="match status" value="1"/>
</dbReference>
<sequence>MAGFTGACFSVWTRQSFSIAVVASLLAPAPAAAETFEAVLRRMADEHPKIVSAEHMTQAGRADVSAARAGYRPQFGVDTNVGWADRTSSSASGFAVLPEAKVSQLVYDGGRTPAEIRRRKLRVDLLGVQEQNILADISLQLAEAWIDHARAAELVVIGEQQVAALRTLESLVVDIAGFDRGRASDVVMVQSRLEQAVTTLQMREIALTEARARIREISTLPVEPAGGIPDIAPFLPRSAADCEALVDASPAVRIADIEVAENAETVRGTRNWWLPQLALEGARTSERTVQGDTRLFNGFAFRLRASVLPFDSGGGQARHESARATLQSARSNAELTRGSLGDRVVRLWTFQAQRSERLPSLEALVGRSDEARAIVFEQFRIGRRSILDVLTYDLERFNVRVQLVNERFDIAQTQYQLMGVLGRIYPAVVHDADADPAATPAATPVEGPTP</sequence>
<evidence type="ECO:0000256" key="5">
    <source>
        <dbReference type="ARBA" id="ARBA00022692"/>
    </source>
</evidence>
<dbReference type="Pfam" id="PF02321">
    <property type="entry name" value="OEP"/>
    <property type="match status" value="1"/>
</dbReference>
<organism evidence="9 10">
    <name type="scientific">Sphingobium jiangsuense</name>
    <dbReference type="NCBI Taxonomy" id="870476"/>
    <lineage>
        <taxon>Bacteria</taxon>
        <taxon>Pseudomonadati</taxon>
        <taxon>Pseudomonadota</taxon>
        <taxon>Alphaproteobacteria</taxon>
        <taxon>Sphingomonadales</taxon>
        <taxon>Sphingomonadaceae</taxon>
        <taxon>Sphingobium</taxon>
    </lineage>
</organism>
<dbReference type="EMBL" id="JACIDT010000009">
    <property type="protein sequence ID" value="MBB3927095.1"/>
    <property type="molecule type" value="Genomic_DNA"/>
</dbReference>
<feature type="signal peptide" evidence="8">
    <location>
        <begin position="1"/>
        <end position="33"/>
    </location>
</feature>
<keyword evidence="3" id="KW-0813">Transport</keyword>
<comment type="caution">
    <text evidence="9">The sequence shown here is derived from an EMBL/GenBank/DDBJ whole genome shotgun (WGS) entry which is preliminary data.</text>
</comment>
<evidence type="ECO:0000256" key="6">
    <source>
        <dbReference type="ARBA" id="ARBA00023136"/>
    </source>
</evidence>
<dbReference type="Proteomes" id="UP000571950">
    <property type="component" value="Unassembled WGS sequence"/>
</dbReference>
<name>A0A7W6BHH5_9SPHN</name>
<protein>
    <submittedName>
        <fullName evidence="9">Outer membrane protein TolC</fullName>
    </submittedName>
</protein>
<dbReference type="GO" id="GO:1990281">
    <property type="term" value="C:efflux pump complex"/>
    <property type="evidence" value="ECO:0007669"/>
    <property type="project" value="TreeGrafter"/>
</dbReference>
<evidence type="ECO:0000313" key="9">
    <source>
        <dbReference type="EMBL" id="MBB3927095.1"/>
    </source>
</evidence>
<comment type="similarity">
    <text evidence="2">Belongs to the outer membrane factor (OMF) (TC 1.B.17) family.</text>
</comment>
<dbReference type="InterPro" id="IPR003423">
    <property type="entry name" value="OMP_efflux"/>
</dbReference>
<proteinExistence type="inferred from homology"/>
<keyword evidence="6" id="KW-0472">Membrane</keyword>
<evidence type="ECO:0000256" key="2">
    <source>
        <dbReference type="ARBA" id="ARBA00007613"/>
    </source>
</evidence>
<dbReference type="PANTHER" id="PTHR30026:SF22">
    <property type="entry name" value="OUTER MEMBRANE EFFLUX PROTEIN"/>
    <property type="match status" value="1"/>
</dbReference>
<dbReference type="InterPro" id="IPR051906">
    <property type="entry name" value="TolC-like"/>
</dbReference>
<evidence type="ECO:0000256" key="1">
    <source>
        <dbReference type="ARBA" id="ARBA00004442"/>
    </source>
</evidence>
<comment type="subcellular location">
    <subcellularLocation>
        <location evidence="1">Cell outer membrane</location>
    </subcellularLocation>
</comment>
<evidence type="ECO:0000256" key="3">
    <source>
        <dbReference type="ARBA" id="ARBA00022448"/>
    </source>
</evidence>
<dbReference type="Gene3D" id="1.20.1600.10">
    <property type="entry name" value="Outer membrane efflux proteins (OEP)"/>
    <property type="match status" value="1"/>
</dbReference>
<dbReference type="GO" id="GO:0009279">
    <property type="term" value="C:cell outer membrane"/>
    <property type="evidence" value="ECO:0007669"/>
    <property type="project" value="UniProtKB-SubCell"/>
</dbReference>
<accession>A0A7W6BHH5</accession>
<dbReference type="GO" id="GO:0015288">
    <property type="term" value="F:porin activity"/>
    <property type="evidence" value="ECO:0007669"/>
    <property type="project" value="TreeGrafter"/>
</dbReference>
<reference evidence="9 10" key="1">
    <citation type="submission" date="2020-08" db="EMBL/GenBank/DDBJ databases">
        <title>Genomic Encyclopedia of Type Strains, Phase IV (KMG-IV): sequencing the most valuable type-strain genomes for metagenomic binning, comparative biology and taxonomic classification.</title>
        <authorList>
            <person name="Goeker M."/>
        </authorList>
    </citation>
    <scope>NUCLEOTIDE SEQUENCE [LARGE SCALE GENOMIC DNA]</scope>
    <source>
        <strain evidence="9 10">DSM 26189</strain>
    </source>
</reference>
<dbReference type="PANTHER" id="PTHR30026">
    <property type="entry name" value="OUTER MEMBRANE PROTEIN TOLC"/>
    <property type="match status" value="1"/>
</dbReference>
<keyword evidence="7" id="KW-0998">Cell outer membrane</keyword>
<dbReference type="AlphaFoldDB" id="A0A7W6BHH5"/>
<evidence type="ECO:0000313" key="10">
    <source>
        <dbReference type="Proteomes" id="UP000571950"/>
    </source>
</evidence>